<dbReference type="Proteomes" id="UP001321760">
    <property type="component" value="Unassembled WGS sequence"/>
</dbReference>
<name>A0AAV9FYR4_9PEZI</name>
<dbReference type="EMBL" id="MU866041">
    <property type="protein sequence ID" value="KAK4441985.1"/>
    <property type="molecule type" value="Genomic_DNA"/>
</dbReference>
<dbReference type="AlphaFoldDB" id="A0AAV9FYR4"/>
<keyword evidence="2" id="KW-1185">Reference proteome</keyword>
<protein>
    <recommendedName>
        <fullName evidence="3">F-box domain-containing protein</fullName>
    </recommendedName>
</protein>
<evidence type="ECO:0008006" key="3">
    <source>
        <dbReference type="Google" id="ProtNLM"/>
    </source>
</evidence>
<sequence>MSLQQSCLLTVPREIRDHIYHEYLFNENGYLPCLKPIDLALTYTCRQIADEMRGLALRLNTVIFTTLYSDELRTRAGRWNILLAGTLTRGRGKDVVGEAALRMDDATANEVRRQLDGNPFASIFDRLRDPSQDDIYLSASQIAITDPLVHDYFAHVHWQRDCSALGRPVARSKYDPSFIFNFDREPWRIPTEEELDRIAGELPHLVDQSYLFVDQGLQKTQDYWKSHWAKSRFSAAAAAIHFLNSLSPANRKHLRKIVVGPIDPLQEAYGTTGFDFYELTRSVAEWMSEASAPSIPKAISLFLDAGPIPERAAEIFQDVVHRDLGWRLAYDRVCVPGIATPSDVLHKKTVRFYHQTIFPDLIRALCAKDPCSRVRCNFDPGVMWDEAQIAELAERGRHFPWDMRSTSDLSWDAHLLDVWEAHEGYDTVPPLPSVRKLIEETLVRSDQQ</sequence>
<evidence type="ECO:0000313" key="1">
    <source>
        <dbReference type="EMBL" id="KAK4441985.1"/>
    </source>
</evidence>
<organism evidence="1 2">
    <name type="scientific">Podospora aff. communis PSN243</name>
    <dbReference type="NCBI Taxonomy" id="3040156"/>
    <lineage>
        <taxon>Eukaryota</taxon>
        <taxon>Fungi</taxon>
        <taxon>Dikarya</taxon>
        <taxon>Ascomycota</taxon>
        <taxon>Pezizomycotina</taxon>
        <taxon>Sordariomycetes</taxon>
        <taxon>Sordariomycetidae</taxon>
        <taxon>Sordariales</taxon>
        <taxon>Podosporaceae</taxon>
        <taxon>Podospora</taxon>
    </lineage>
</organism>
<proteinExistence type="predicted"/>
<gene>
    <name evidence="1" type="ORF">QBC34DRAFT_456898</name>
</gene>
<reference evidence="1" key="1">
    <citation type="journal article" date="2023" name="Mol. Phylogenet. Evol.">
        <title>Genome-scale phylogeny and comparative genomics of the fungal order Sordariales.</title>
        <authorList>
            <person name="Hensen N."/>
            <person name="Bonometti L."/>
            <person name="Westerberg I."/>
            <person name="Brannstrom I.O."/>
            <person name="Guillou S."/>
            <person name="Cros-Aarteil S."/>
            <person name="Calhoun S."/>
            <person name="Haridas S."/>
            <person name="Kuo A."/>
            <person name="Mondo S."/>
            <person name="Pangilinan J."/>
            <person name="Riley R."/>
            <person name="LaButti K."/>
            <person name="Andreopoulos B."/>
            <person name="Lipzen A."/>
            <person name="Chen C."/>
            <person name="Yan M."/>
            <person name="Daum C."/>
            <person name="Ng V."/>
            <person name="Clum A."/>
            <person name="Steindorff A."/>
            <person name="Ohm R.A."/>
            <person name="Martin F."/>
            <person name="Silar P."/>
            <person name="Natvig D.O."/>
            <person name="Lalanne C."/>
            <person name="Gautier V."/>
            <person name="Ament-Velasquez S.L."/>
            <person name="Kruys A."/>
            <person name="Hutchinson M.I."/>
            <person name="Powell A.J."/>
            <person name="Barry K."/>
            <person name="Miller A.N."/>
            <person name="Grigoriev I.V."/>
            <person name="Debuchy R."/>
            <person name="Gladieux P."/>
            <person name="Hiltunen Thoren M."/>
            <person name="Johannesson H."/>
        </authorList>
    </citation>
    <scope>NUCLEOTIDE SEQUENCE</scope>
    <source>
        <strain evidence="1">PSN243</strain>
    </source>
</reference>
<accession>A0AAV9FYR4</accession>
<evidence type="ECO:0000313" key="2">
    <source>
        <dbReference type="Proteomes" id="UP001321760"/>
    </source>
</evidence>
<reference evidence="1" key="2">
    <citation type="submission" date="2023-05" db="EMBL/GenBank/DDBJ databases">
        <authorList>
            <consortium name="Lawrence Berkeley National Laboratory"/>
            <person name="Steindorff A."/>
            <person name="Hensen N."/>
            <person name="Bonometti L."/>
            <person name="Westerberg I."/>
            <person name="Brannstrom I.O."/>
            <person name="Guillou S."/>
            <person name="Cros-Aarteil S."/>
            <person name="Calhoun S."/>
            <person name="Haridas S."/>
            <person name="Kuo A."/>
            <person name="Mondo S."/>
            <person name="Pangilinan J."/>
            <person name="Riley R."/>
            <person name="Labutti K."/>
            <person name="Andreopoulos B."/>
            <person name="Lipzen A."/>
            <person name="Chen C."/>
            <person name="Yanf M."/>
            <person name="Daum C."/>
            <person name="Ng V."/>
            <person name="Clum A."/>
            <person name="Ohm R."/>
            <person name="Martin F."/>
            <person name="Silar P."/>
            <person name="Natvig D."/>
            <person name="Lalanne C."/>
            <person name="Gautier V."/>
            <person name="Ament-Velasquez S.L."/>
            <person name="Kruys A."/>
            <person name="Hutchinson M.I."/>
            <person name="Powell A.J."/>
            <person name="Barry K."/>
            <person name="Miller A.N."/>
            <person name="Grigoriev I.V."/>
            <person name="Debuchy R."/>
            <person name="Gladieux P."/>
            <person name="Thoren M.H."/>
            <person name="Johannesson H."/>
        </authorList>
    </citation>
    <scope>NUCLEOTIDE SEQUENCE</scope>
    <source>
        <strain evidence="1">PSN243</strain>
    </source>
</reference>
<comment type="caution">
    <text evidence="1">The sequence shown here is derived from an EMBL/GenBank/DDBJ whole genome shotgun (WGS) entry which is preliminary data.</text>
</comment>